<dbReference type="SUPFAM" id="SSF140383">
    <property type="entry name" value="BSD domain-like"/>
    <property type="match status" value="1"/>
</dbReference>
<evidence type="ECO:0000313" key="2">
    <source>
        <dbReference type="EMBL" id="CEM32947.1"/>
    </source>
</evidence>
<reference evidence="2" key="1">
    <citation type="submission" date="2014-11" db="EMBL/GenBank/DDBJ databases">
        <authorList>
            <person name="Otto D Thomas"/>
            <person name="Naeem Raeece"/>
        </authorList>
    </citation>
    <scope>NUCLEOTIDE SEQUENCE</scope>
</reference>
<feature type="region of interest" description="Disordered" evidence="1">
    <location>
        <begin position="57"/>
        <end position="99"/>
    </location>
</feature>
<feature type="compositionally biased region" description="Low complexity" evidence="1">
    <location>
        <begin position="238"/>
        <end position="258"/>
    </location>
</feature>
<dbReference type="Gene3D" id="1.10.3970.10">
    <property type="entry name" value="BSD domain"/>
    <property type="match status" value="1"/>
</dbReference>
<feature type="compositionally biased region" description="Low complexity" evidence="1">
    <location>
        <begin position="466"/>
        <end position="485"/>
    </location>
</feature>
<protein>
    <recommendedName>
        <fullName evidence="3">BSD domain-containing protein</fullName>
    </recommendedName>
</protein>
<feature type="compositionally biased region" description="Basic and acidic residues" evidence="1">
    <location>
        <begin position="321"/>
        <end position="335"/>
    </location>
</feature>
<organism evidence="2">
    <name type="scientific">Chromera velia CCMP2878</name>
    <dbReference type="NCBI Taxonomy" id="1169474"/>
    <lineage>
        <taxon>Eukaryota</taxon>
        <taxon>Sar</taxon>
        <taxon>Alveolata</taxon>
        <taxon>Colpodellida</taxon>
        <taxon>Chromeraceae</taxon>
        <taxon>Chromera</taxon>
    </lineage>
</organism>
<feature type="region of interest" description="Disordered" evidence="1">
    <location>
        <begin position="1"/>
        <end position="23"/>
    </location>
</feature>
<accession>A0A0G4GR28</accession>
<feature type="compositionally biased region" description="Acidic residues" evidence="1">
    <location>
        <begin position="367"/>
        <end position="377"/>
    </location>
</feature>
<dbReference type="EMBL" id="CDMZ01001459">
    <property type="protein sequence ID" value="CEM32947.1"/>
    <property type="molecule type" value="Genomic_DNA"/>
</dbReference>
<evidence type="ECO:0000256" key="1">
    <source>
        <dbReference type="SAM" id="MobiDB-lite"/>
    </source>
</evidence>
<feature type="compositionally biased region" description="Basic and acidic residues" evidence="1">
    <location>
        <begin position="79"/>
        <end position="88"/>
    </location>
</feature>
<feature type="compositionally biased region" description="Acidic residues" evidence="1">
    <location>
        <begin position="498"/>
        <end position="512"/>
    </location>
</feature>
<feature type="compositionally biased region" description="Low complexity" evidence="1">
    <location>
        <begin position="336"/>
        <end position="360"/>
    </location>
</feature>
<proteinExistence type="predicted"/>
<name>A0A0G4GR28_9ALVE</name>
<dbReference type="AlphaFoldDB" id="A0A0G4GR28"/>
<feature type="compositionally biased region" description="Polar residues" evidence="1">
    <location>
        <begin position="57"/>
        <end position="69"/>
    </location>
</feature>
<sequence>MDGSNLSEDAKKGDGEGKKGSWQIGGWLASTAEYLKKQGEAVAKDLAPELKEFASIVSSDTSSWAQQKAEQWRGGQEGEAEKGGESQTERPTGGDQGCWTEADRVNLARVLPRLKEGNRRMLSSFRSPETLRKAELICEDEKTFLTDPQPSTEWVETWVLNSSRKNEGGDGNRQQLHSLAVSAFHAHYTDFSAHVEYEASEWLHDPVVSHFRSVCVPLKVSEELFWRRFLFRISLLSKPSSPSPSSSTAPFSASHPSTTQVIQLDKETPVSVSASSRGEHEREKETVVASLQSHEINKPSDMQNSPSVQPAPPVTSAPKIADGEKPSDSAHDRSVSSRGSLGGLASPAHPAPPSSSVQPAKGKAGAEEEDEEEEVDWEMATPAANPKSVGGAAATLTPGCAQTYSLSMDPSQPPSSITGGKGTEQPHAQAGASPSADSAAGRLEEGFEVVSVSPSQPKEKEQGGTSPALQQPQPVSSAAPSAAPPGKGSVLSGLAMDATDEDAEWVQWDDEE</sequence>
<feature type="compositionally biased region" description="Low complexity" evidence="1">
    <location>
        <begin position="428"/>
        <end position="440"/>
    </location>
</feature>
<evidence type="ECO:0008006" key="3">
    <source>
        <dbReference type="Google" id="ProtNLM"/>
    </source>
</evidence>
<feature type="compositionally biased region" description="Polar residues" evidence="1">
    <location>
        <begin position="400"/>
        <end position="418"/>
    </location>
</feature>
<feature type="compositionally biased region" description="Polar residues" evidence="1">
    <location>
        <begin position="289"/>
        <end position="308"/>
    </location>
</feature>
<gene>
    <name evidence="2" type="ORF">Cvel_22995</name>
</gene>
<dbReference type="InterPro" id="IPR035925">
    <property type="entry name" value="BSD_dom_sf"/>
</dbReference>
<dbReference type="VEuPathDB" id="CryptoDB:Cvel_22995"/>
<feature type="compositionally biased region" description="Basic and acidic residues" evidence="1">
    <location>
        <begin position="277"/>
        <end position="286"/>
    </location>
</feature>
<feature type="compositionally biased region" description="Basic and acidic residues" evidence="1">
    <location>
        <begin position="8"/>
        <end position="19"/>
    </location>
</feature>
<feature type="region of interest" description="Disordered" evidence="1">
    <location>
        <begin position="238"/>
        <end position="512"/>
    </location>
</feature>